<dbReference type="InterPro" id="IPR011453">
    <property type="entry name" value="DUF1559"/>
</dbReference>
<dbReference type="InterPro" id="IPR027558">
    <property type="entry name" value="Pre_pil_HX9DG_C"/>
</dbReference>
<dbReference type="EMBL" id="SJPO01000013">
    <property type="protein sequence ID" value="TWT67002.1"/>
    <property type="molecule type" value="Genomic_DNA"/>
</dbReference>
<dbReference type="AlphaFoldDB" id="A0A5C5XZU9"/>
<dbReference type="NCBIfam" id="TIGR02532">
    <property type="entry name" value="IV_pilin_GFxxxE"/>
    <property type="match status" value="1"/>
</dbReference>
<accession>A0A5C5XZU9</accession>
<dbReference type="Proteomes" id="UP000318478">
    <property type="component" value="Unassembled WGS sequence"/>
</dbReference>
<dbReference type="PANTHER" id="PTHR30093">
    <property type="entry name" value="GENERAL SECRETION PATHWAY PROTEIN G"/>
    <property type="match status" value="1"/>
</dbReference>
<dbReference type="Pfam" id="PF07963">
    <property type="entry name" value="N_methyl"/>
    <property type="match status" value="1"/>
</dbReference>
<evidence type="ECO:0000313" key="3">
    <source>
        <dbReference type="Proteomes" id="UP000318478"/>
    </source>
</evidence>
<evidence type="ECO:0000313" key="2">
    <source>
        <dbReference type="EMBL" id="TWT67002.1"/>
    </source>
</evidence>
<feature type="domain" description="DUF1559" evidence="1">
    <location>
        <begin position="31"/>
        <end position="319"/>
    </location>
</feature>
<comment type="caution">
    <text evidence="2">The sequence shown here is derived from an EMBL/GenBank/DDBJ whole genome shotgun (WGS) entry which is preliminary data.</text>
</comment>
<gene>
    <name evidence="2" type="ORF">Pla123a_44310</name>
</gene>
<sequence length="337" mass="37156">MATRRAFTLVELLVVIAIIGVLVALLLPAVQAARESARRMNCQSNLKNLALAGLNFESSFRKLPPAARDREGPKWTDTVKPPPLARHNGLSLILPYFEQGATFAGIDYQWDWDNTNPTGNETHTKQQLGGILICPSGSASRERFHITDYLVINRVEIASKSPNTKYDPPGGSIKKLITAGLVDSRGGAKNYDRRWDGAMQVDLYDQTPPNDMTAAGVKPRRNVRLARVTDGTSKTMMFTESVGKPEILTIDGSLGENSSANNEFRWASQETYSTLQFYCRDQQLINCTNRYRPFSTHAAGLNIALLDGSVRFHTEEIDPDAFISLITMAAGESAGDF</sequence>
<dbReference type="InterPro" id="IPR045584">
    <property type="entry name" value="Pilin-like"/>
</dbReference>
<dbReference type="Gene3D" id="3.30.700.10">
    <property type="entry name" value="Glycoprotein, Type 4 Pilin"/>
    <property type="match status" value="1"/>
</dbReference>
<proteinExistence type="predicted"/>
<protein>
    <recommendedName>
        <fullName evidence="1">DUF1559 domain-containing protein</fullName>
    </recommendedName>
</protein>
<dbReference type="Pfam" id="PF07596">
    <property type="entry name" value="SBP_bac_10"/>
    <property type="match status" value="1"/>
</dbReference>
<dbReference type="PANTHER" id="PTHR30093:SF2">
    <property type="entry name" value="TYPE II SECRETION SYSTEM PROTEIN H"/>
    <property type="match status" value="1"/>
</dbReference>
<evidence type="ECO:0000259" key="1">
    <source>
        <dbReference type="Pfam" id="PF07596"/>
    </source>
</evidence>
<dbReference type="RefSeq" id="WP_146590999.1">
    <property type="nucleotide sequence ID" value="NZ_SJPO01000013.1"/>
</dbReference>
<dbReference type="OrthoDB" id="253396at2"/>
<reference evidence="2 3" key="1">
    <citation type="submission" date="2019-02" db="EMBL/GenBank/DDBJ databases">
        <title>Deep-cultivation of Planctomycetes and their phenomic and genomic characterization uncovers novel biology.</title>
        <authorList>
            <person name="Wiegand S."/>
            <person name="Jogler M."/>
            <person name="Boedeker C."/>
            <person name="Pinto D."/>
            <person name="Vollmers J."/>
            <person name="Rivas-Marin E."/>
            <person name="Kohn T."/>
            <person name="Peeters S.H."/>
            <person name="Heuer A."/>
            <person name="Rast P."/>
            <person name="Oberbeckmann S."/>
            <person name="Bunk B."/>
            <person name="Jeske O."/>
            <person name="Meyerdierks A."/>
            <person name="Storesund J.E."/>
            <person name="Kallscheuer N."/>
            <person name="Luecker S."/>
            <person name="Lage O.M."/>
            <person name="Pohl T."/>
            <person name="Merkel B.J."/>
            <person name="Hornburger P."/>
            <person name="Mueller R.-W."/>
            <person name="Bruemmer F."/>
            <person name="Labrenz M."/>
            <person name="Spormann A.M."/>
            <person name="Op Den Camp H."/>
            <person name="Overmann J."/>
            <person name="Amann R."/>
            <person name="Jetten M.S.M."/>
            <person name="Mascher T."/>
            <person name="Medema M.H."/>
            <person name="Devos D.P."/>
            <person name="Kaster A.-K."/>
            <person name="Ovreas L."/>
            <person name="Rohde M."/>
            <person name="Galperin M.Y."/>
            <person name="Jogler C."/>
        </authorList>
    </citation>
    <scope>NUCLEOTIDE SEQUENCE [LARGE SCALE GENOMIC DNA]</scope>
    <source>
        <strain evidence="2 3">Pla123a</strain>
    </source>
</reference>
<organism evidence="2 3">
    <name type="scientific">Posidoniimonas polymericola</name>
    <dbReference type="NCBI Taxonomy" id="2528002"/>
    <lineage>
        <taxon>Bacteria</taxon>
        <taxon>Pseudomonadati</taxon>
        <taxon>Planctomycetota</taxon>
        <taxon>Planctomycetia</taxon>
        <taxon>Pirellulales</taxon>
        <taxon>Lacipirellulaceae</taxon>
        <taxon>Posidoniimonas</taxon>
    </lineage>
</organism>
<dbReference type="SUPFAM" id="SSF54523">
    <property type="entry name" value="Pili subunits"/>
    <property type="match status" value="1"/>
</dbReference>
<dbReference type="NCBIfam" id="TIGR04294">
    <property type="entry name" value="pre_pil_HX9DG"/>
    <property type="match status" value="1"/>
</dbReference>
<name>A0A5C5XZU9_9BACT</name>
<keyword evidence="3" id="KW-1185">Reference proteome</keyword>
<dbReference type="InterPro" id="IPR012902">
    <property type="entry name" value="N_methyl_site"/>
</dbReference>